<sequence>MNSSFVWRWLVRRSCTSGLRPVDDPGSGLAAGSVVVRIVGEDLGSGSVAGSVTLGDGRSGHQTQKASHSISGCLISNRLMAGDSAAGFTLLELLIVAAMVGILSAIAAPVWLSFADNQRLSQAQDAAFRTLRIAQARARQNRRIWELCFRDTGRSVELAVQPARTGFCDNARWEPLLAEATGTIGVAIDVDNSTLRSRSGVYRMQFQGSGWVNGQLGRITFQLRDRADDSRRSCVFVSTLLGALRGDRDRACLR</sequence>
<dbReference type="InterPro" id="IPR045584">
    <property type="entry name" value="Pilin-like"/>
</dbReference>
<dbReference type="NCBIfam" id="TIGR02532">
    <property type="entry name" value="IV_pilin_GFxxxE"/>
    <property type="match status" value="1"/>
</dbReference>
<proteinExistence type="predicted"/>
<evidence type="ECO:0000256" key="1">
    <source>
        <dbReference type="SAM" id="Phobius"/>
    </source>
</evidence>
<dbReference type="PROSITE" id="PS00409">
    <property type="entry name" value="PROKAR_NTER_METHYL"/>
    <property type="match status" value="1"/>
</dbReference>
<dbReference type="Gene3D" id="3.30.700.10">
    <property type="entry name" value="Glycoprotein, Type 4 Pilin"/>
    <property type="match status" value="1"/>
</dbReference>
<keyword evidence="1" id="KW-0472">Membrane</keyword>
<keyword evidence="1" id="KW-0812">Transmembrane</keyword>
<feature type="transmembrane region" description="Helical" evidence="1">
    <location>
        <begin position="88"/>
        <end position="112"/>
    </location>
</feature>
<dbReference type="RefSeq" id="WP_393009711.1">
    <property type="nucleotide sequence ID" value="NZ_JAZAQF010000001.1"/>
</dbReference>
<comment type="caution">
    <text evidence="2">The sequence shown here is derived from an EMBL/GenBank/DDBJ whole genome shotgun (WGS) entry which is preliminary data.</text>
</comment>
<keyword evidence="1" id="KW-1133">Transmembrane helix</keyword>
<gene>
    <name evidence="2" type="ORF">VPK24_00375</name>
</gene>
<protein>
    <submittedName>
        <fullName evidence="2">Type II secretion system protein</fullName>
    </submittedName>
</protein>
<evidence type="ECO:0000313" key="2">
    <source>
        <dbReference type="EMBL" id="MFG3816075.1"/>
    </source>
</evidence>
<dbReference type="SUPFAM" id="SSF54523">
    <property type="entry name" value="Pili subunits"/>
    <property type="match status" value="1"/>
</dbReference>
<name>A0ABW7C4C3_9CYAN</name>
<evidence type="ECO:0000313" key="3">
    <source>
        <dbReference type="Proteomes" id="UP001604335"/>
    </source>
</evidence>
<dbReference type="InterPro" id="IPR012902">
    <property type="entry name" value="N_methyl_site"/>
</dbReference>
<keyword evidence="3" id="KW-1185">Reference proteome</keyword>
<reference evidence="3" key="1">
    <citation type="journal article" date="2024" name="Algal Res.">
        <title>Biochemical, toxicological and genomic investigation of a high-biomass producing Limnothrix strain isolated from Italian shallow drinking water reservoir.</title>
        <authorList>
            <person name="Simonazzi M."/>
            <person name="Shishido T.K."/>
            <person name="Delbaje E."/>
            <person name="Wahlsten M."/>
            <person name="Fewer D.P."/>
            <person name="Sivonen K."/>
            <person name="Pezzolesi L."/>
            <person name="Pistocchi R."/>
        </authorList>
    </citation>
    <scope>NUCLEOTIDE SEQUENCE [LARGE SCALE GENOMIC DNA]</scope>
    <source>
        <strain evidence="3">LRLZ20PSL1</strain>
    </source>
</reference>
<organism evidence="2 3">
    <name type="scientific">Limnothrix redekei LRLZ20PSL1</name>
    <dbReference type="NCBI Taxonomy" id="3112953"/>
    <lineage>
        <taxon>Bacteria</taxon>
        <taxon>Bacillati</taxon>
        <taxon>Cyanobacteriota</taxon>
        <taxon>Cyanophyceae</taxon>
        <taxon>Pseudanabaenales</taxon>
        <taxon>Pseudanabaenaceae</taxon>
        <taxon>Limnothrix</taxon>
    </lineage>
</organism>
<accession>A0ABW7C4C3</accession>
<dbReference type="Pfam" id="PF07963">
    <property type="entry name" value="N_methyl"/>
    <property type="match status" value="1"/>
</dbReference>
<dbReference type="Proteomes" id="UP001604335">
    <property type="component" value="Unassembled WGS sequence"/>
</dbReference>
<dbReference type="EMBL" id="JAZAQF010000001">
    <property type="protein sequence ID" value="MFG3816075.1"/>
    <property type="molecule type" value="Genomic_DNA"/>
</dbReference>